<dbReference type="InterPro" id="IPR025202">
    <property type="entry name" value="PLD-like_dom"/>
</dbReference>
<dbReference type="InterPro" id="IPR001736">
    <property type="entry name" value="PLipase_D/transphosphatidylase"/>
</dbReference>
<dbReference type="Proteomes" id="UP000824247">
    <property type="component" value="Unassembled WGS sequence"/>
</dbReference>
<reference evidence="3" key="2">
    <citation type="submission" date="2021-04" db="EMBL/GenBank/DDBJ databases">
        <authorList>
            <person name="Gilroy R."/>
        </authorList>
    </citation>
    <scope>NUCLEOTIDE SEQUENCE</scope>
    <source>
        <strain evidence="3">A5-1222</strain>
    </source>
</reference>
<keyword evidence="1" id="KW-1133">Transmembrane helix</keyword>
<dbReference type="GO" id="GO:0030572">
    <property type="term" value="F:phosphatidyltransferase activity"/>
    <property type="evidence" value="ECO:0007669"/>
    <property type="project" value="UniProtKB-ARBA"/>
</dbReference>
<gene>
    <name evidence="3" type="ORF">H9897_02450</name>
</gene>
<dbReference type="PROSITE" id="PS50035">
    <property type="entry name" value="PLD"/>
    <property type="match status" value="2"/>
</dbReference>
<evidence type="ECO:0000313" key="3">
    <source>
        <dbReference type="EMBL" id="MBU3830993.1"/>
    </source>
</evidence>
<dbReference type="CDD" id="cd09110">
    <property type="entry name" value="PLDc_CLS_1"/>
    <property type="match status" value="1"/>
</dbReference>
<keyword evidence="1" id="KW-0812">Transmembrane</keyword>
<reference evidence="3" key="1">
    <citation type="journal article" date="2021" name="PeerJ">
        <title>Extensive microbial diversity within the chicken gut microbiome revealed by metagenomics and culture.</title>
        <authorList>
            <person name="Gilroy R."/>
            <person name="Ravi A."/>
            <person name="Getino M."/>
            <person name="Pursley I."/>
            <person name="Horton D.L."/>
            <person name="Alikhan N.F."/>
            <person name="Baker D."/>
            <person name="Gharbi K."/>
            <person name="Hall N."/>
            <person name="Watson M."/>
            <person name="Adriaenssens E.M."/>
            <person name="Foster-Nyarko E."/>
            <person name="Jarju S."/>
            <person name="Secka A."/>
            <person name="Antonio M."/>
            <person name="Oren A."/>
            <person name="Chaudhuri R.R."/>
            <person name="La Ragione R."/>
            <person name="Hildebrand F."/>
            <person name="Pallen M.J."/>
        </authorList>
    </citation>
    <scope>NUCLEOTIDE SEQUENCE</scope>
    <source>
        <strain evidence="3">A5-1222</strain>
    </source>
</reference>
<feature type="domain" description="PLD phosphodiesterase" evidence="2">
    <location>
        <begin position="473"/>
        <end position="500"/>
    </location>
</feature>
<dbReference type="CDD" id="cd09112">
    <property type="entry name" value="PLDc_CLS_2"/>
    <property type="match status" value="1"/>
</dbReference>
<dbReference type="SUPFAM" id="SSF56024">
    <property type="entry name" value="Phospholipase D/nuclease"/>
    <property type="match status" value="2"/>
</dbReference>
<evidence type="ECO:0000313" key="4">
    <source>
        <dbReference type="Proteomes" id="UP000824247"/>
    </source>
</evidence>
<accession>A0A9E2KWJ3</accession>
<dbReference type="AlphaFoldDB" id="A0A9E2KWJ3"/>
<dbReference type="PANTHER" id="PTHR21248:SF22">
    <property type="entry name" value="PHOSPHOLIPASE D"/>
    <property type="match status" value="1"/>
</dbReference>
<comment type="caution">
    <text evidence="3">The sequence shown here is derived from an EMBL/GenBank/DDBJ whole genome shotgun (WGS) entry which is preliminary data.</text>
</comment>
<dbReference type="PANTHER" id="PTHR21248">
    <property type="entry name" value="CARDIOLIPIN SYNTHASE"/>
    <property type="match status" value="1"/>
</dbReference>
<dbReference type="Gene3D" id="3.30.870.10">
    <property type="entry name" value="Endonuclease Chain A"/>
    <property type="match status" value="2"/>
</dbReference>
<keyword evidence="1" id="KW-0472">Membrane</keyword>
<organism evidence="3 4">
    <name type="scientific">Candidatus Ureaplasma intestinipullorum</name>
    <dbReference type="NCBI Taxonomy" id="2838770"/>
    <lineage>
        <taxon>Bacteria</taxon>
        <taxon>Bacillati</taxon>
        <taxon>Mycoplasmatota</taxon>
        <taxon>Mycoplasmoidales</taxon>
        <taxon>Mycoplasmoidaceae</taxon>
        <taxon>Ureaplasma</taxon>
    </lineage>
</organism>
<evidence type="ECO:0000259" key="2">
    <source>
        <dbReference type="PROSITE" id="PS50035"/>
    </source>
</evidence>
<feature type="domain" description="PLD phosphodiesterase" evidence="2">
    <location>
        <begin position="243"/>
        <end position="270"/>
    </location>
</feature>
<dbReference type="SMART" id="SM00155">
    <property type="entry name" value="PLDc"/>
    <property type="match status" value="2"/>
</dbReference>
<sequence length="558" mass="65421">MNNKYRFWLFIVDITISAILILATICLGIFITSKIPVVIMSCISLYIINAIIALWIVTSKIRTELTKTTWILSFFIFPIISIVIYLLWGIAPYVSRTPLEYQQRYKKYIKRYPNEEFKINNSMYKQIAKYCEYARGVENTNNNNFELIKDQEEFFHETIKYIRSAEKTILLSYYIIDNSRFFDKLSDELIKKAESGVKVFLMFDRYGCTNKFSPKMLFLLLKYKNIQVAKFESDKDVRGRSTNNFRSHKKVLIIDGIKAIYGGSNISDEYLCIRDKYPNWMDLNFKVSGSIVKTMTIDYCMDWDINGRIPYIFQLSDYFNCYKFLKPFLFIKSYLNLYGINHDDLCVVNKNRHISKSLLDFLEKHNLLIDNNSLKEELTSDAIYIPTGPRFDNRVLNDVLNLSFVNAKQSIKIISPYFQLTDNLISSLLVAKRSGVDVEIILPGTCDNKWFLLYMNRMAYEDLINEGVKIYEYSGFIHSKLIIIDNKMSLTGTYNLDFRSLTSNYESLLIIDGTMINESLNNYFENIKSYSLLYTLNNNNNIRENIVQTLLYLIKPLL</sequence>
<name>A0A9E2KWJ3_9BACT</name>
<evidence type="ECO:0000256" key="1">
    <source>
        <dbReference type="SAM" id="Phobius"/>
    </source>
</evidence>
<dbReference type="GO" id="GO:0032049">
    <property type="term" value="P:cardiolipin biosynthetic process"/>
    <property type="evidence" value="ECO:0007669"/>
    <property type="project" value="UniProtKB-ARBA"/>
</dbReference>
<feature type="transmembrane region" description="Helical" evidence="1">
    <location>
        <begin position="7"/>
        <end position="31"/>
    </location>
</feature>
<dbReference type="Pfam" id="PF13091">
    <property type="entry name" value="PLDc_2"/>
    <property type="match status" value="2"/>
</dbReference>
<feature type="transmembrane region" description="Helical" evidence="1">
    <location>
        <begin position="69"/>
        <end position="88"/>
    </location>
</feature>
<feature type="transmembrane region" description="Helical" evidence="1">
    <location>
        <begin position="37"/>
        <end position="57"/>
    </location>
</feature>
<proteinExistence type="predicted"/>
<dbReference type="EMBL" id="JAHLFM010000038">
    <property type="protein sequence ID" value="MBU3830993.1"/>
    <property type="molecule type" value="Genomic_DNA"/>
</dbReference>
<protein>
    <recommendedName>
        <fullName evidence="2">PLD phosphodiesterase domain-containing protein</fullName>
    </recommendedName>
</protein>